<gene>
    <name evidence="10" type="ORF">GGE31_002980</name>
    <name evidence="9" type="ORF">GGE33_003073</name>
    <name evidence="11" type="ORF">GGE35_002921</name>
</gene>
<dbReference type="PROSITE" id="PS50893">
    <property type="entry name" value="ABC_TRANSPORTER_2"/>
    <property type="match status" value="2"/>
</dbReference>
<protein>
    <submittedName>
        <fullName evidence="10">Peptide/nickel transport system ATP-binding protein</fullName>
    </submittedName>
</protein>
<dbReference type="PANTHER" id="PTHR43297">
    <property type="entry name" value="OLIGOPEPTIDE TRANSPORT ATP-BINDING PROTEIN APPD"/>
    <property type="match status" value="1"/>
</dbReference>
<dbReference type="InterPro" id="IPR003593">
    <property type="entry name" value="AAA+_ATPase"/>
</dbReference>
<evidence type="ECO:0000256" key="3">
    <source>
        <dbReference type="ARBA" id="ARBA00022448"/>
    </source>
</evidence>
<dbReference type="InterPro" id="IPR017871">
    <property type="entry name" value="ABC_transporter-like_CS"/>
</dbReference>
<sequence length="524" mass="56286">MKPLLQVTDLTIGKPSGPPIVDHVSFSISKGECFGIVGESGSGKSLTASAIGGLLPQELGVHSGELLLDGQPIDTSTDKGRRQLLRDKLGFIFQNPFTTLNPRLTVYDHLREALPREGNDRMAAQALLNAVGIPSYSRLLDVFPHQLSGGLSQRVMIATAIARKPSLLIADEPTTALDVTVQAKVLDLLDDIRSRTGVAVLLITHDIGIIKDRCDRLAVMKAGRILESGPVEQVIAHPSSDYTRRLLDAHPSNLSLSTPNIVTSDTVVLEAKGVSQSYGRRQVLSPTDFAVHRGQSVGIVGESGSGKTTLARILSGLVSPIEGVVQIRIGDNTREIRNAADRASLWQNVQYVFQNTSGTFDPRLSVEKVLKLALGGRGQGKDIEALLRTVELDPQLASRLPSSLSGGQRQRLTIARALARNPKVLIADEPVSALDQTVQAQILKLLARLRAERGMSLVLISHDLEVVRSLCDDVLVMTEGEIIERGSAAAIFDAPAKPYTQELIAAIPGARKASPNISFSEKVS</sequence>
<dbReference type="Pfam" id="PF08352">
    <property type="entry name" value="oligo_HPY"/>
    <property type="match status" value="1"/>
</dbReference>
<comment type="caution">
    <text evidence="10">The sequence shown here is derived from an EMBL/GenBank/DDBJ whole genome shotgun (WGS) entry which is preliminary data.</text>
</comment>
<evidence type="ECO:0000313" key="13">
    <source>
        <dbReference type="Proteomes" id="UP000524535"/>
    </source>
</evidence>
<dbReference type="GO" id="GO:0016887">
    <property type="term" value="F:ATP hydrolysis activity"/>
    <property type="evidence" value="ECO:0007669"/>
    <property type="project" value="InterPro"/>
</dbReference>
<feature type="domain" description="ABC transporter" evidence="8">
    <location>
        <begin position="5"/>
        <end position="247"/>
    </location>
</feature>
<evidence type="ECO:0000256" key="7">
    <source>
        <dbReference type="ARBA" id="ARBA00023136"/>
    </source>
</evidence>
<accession>A0A7W6XAB2</accession>
<feature type="domain" description="ABC transporter" evidence="8">
    <location>
        <begin position="269"/>
        <end position="504"/>
    </location>
</feature>
<dbReference type="RefSeq" id="WP_183824362.1">
    <property type="nucleotide sequence ID" value="NZ_JACIGW010000003.1"/>
</dbReference>
<dbReference type="InterPro" id="IPR013563">
    <property type="entry name" value="Oligopep_ABC_C"/>
</dbReference>
<dbReference type="Proteomes" id="UP000576087">
    <property type="component" value="Unassembled WGS sequence"/>
</dbReference>
<dbReference type="GO" id="GO:0005886">
    <property type="term" value="C:plasma membrane"/>
    <property type="evidence" value="ECO:0007669"/>
    <property type="project" value="UniProtKB-SubCell"/>
</dbReference>
<name>A0A7W6XAB2_9HYPH</name>
<comment type="similarity">
    <text evidence="2">Belongs to the ABC transporter superfamily.</text>
</comment>
<dbReference type="InterPro" id="IPR050388">
    <property type="entry name" value="ABC_Ni/Peptide_Import"/>
</dbReference>
<reference evidence="12 13" key="1">
    <citation type="submission" date="2020-08" db="EMBL/GenBank/DDBJ databases">
        <title>Genomic Encyclopedia of Type Strains, Phase IV (KMG-V): Genome sequencing to study the core and pangenomes of soil and plant-associated prokaryotes.</title>
        <authorList>
            <person name="Whitman W."/>
        </authorList>
    </citation>
    <scope>NUCLEOTIDE SEQUENCE [LARGE SCALE GENOMIC DNA]</scope>
    <source>
        <strain evidence="10 13">SEMIA 444</strain>
        <strain evidence="9 12">SEMIA 448</strain>
        <strain evidence="11 14">SEMIA 452</strain>
    </source>
</reference>
<keyword evidence="6 10" id="KW-0067">ATP-binding</keyword>
<evidence type="ECO:0000313" key="11">
    <source>
        <dbReference type="EMBL" id="MBB4447099.1"/>
    </source>
</evidence>
<dbReference type="EMBL" id="JACIHM010000003">
    <property type="protein sequence ID" value="MBB4447099.1"/>
    <property type="molecule type" value="Genomic_DNA"/>
</dbReference>
<evidence type="ECO:0000313" key="10">
    <source>
        <dbReference type="EMBL" id="MBB4412467.1"/>
    </source>
</evidence>
<organism evidence="10 13">
    <name type="scientific">Aliirhizobium cellulosilyticum</name>
    <dbReference type="NCBI Taxonomy" id="393664"/>
    <lineage>
        <taxon>Bacteria</taxon>
        <taxon>Pseudomonadati</taxon>
        <taxon>Pseudomonadota</taxon>
        <taxon>Alphaproteobacteria</taxon>
        <taxon>Hyphomicrobiales</taxon>
        <taxon>Rhizobiaceae</taxon>
        <taxon>Aliirhizobium</taxon>
    </lineage>
</organism>
<keyword evidence="4" id="KW-1003">Cell membrane</keyword>
<evidence type="ECO:0000256" key="4">
    <source>
        <dbReference type="ARBA" id="ARBA00022475"/>
    </source>
</evidence>
<dbReference type="AlphaFoldDB" id="A0A7W6XAB2"/>
<evidence type="ECO:0000313" key="14">
    <source>
        <dbReference type="Proteomes" id="UP000576087"/>
    </source>
</evidence>
<dbReference type="Proteomes" id="UP000520770">
    <property type="component" value="Unassembled WGS sequence"/>
</dbReference>
<evidence type="ECO:0000259" key="8">
    <source>
        <dbReference type="PROSITE" id="PS50893"/>
    </source>
</evidence>
<evidence type="ECO:0000256" key="1">
    <source>
        <dbReference type="ARBA" id="ARBA00004417"/>
    </source>
</evidence>
<dbReference type="EMBL" id="JACIGW010000003">
    <property type="protein sequence ID" value="MBB4349311.1"/>
    <property type="molecule type" value="Genomic_DNA"/>
</dbReference>
<dbReference type="InterPro" id="IPR003439">
    <property type="entry name" value="ABC_transporter-like_ATP-bd"/>
</dbReference>
<keyword evidence="7" id="KW-0472">Membrane</keyword>
<evidence type="ECO:0000256" key="5">
    <source>
        <dbReference type="ARBA" id="ARBA00022741"/>
    </source>
</evidence>
<dbReference type="InterPro" id="IPR027417">
    <property type="entry name" value="P-loop_NTPase"/>
</dbReference>
<comment type="subcellular location">
    <subcellularLocation>
        <location evidence="1">Cell inner membrane</location>
        <topology evidence="1">Peripheral membrane protein</topology>
    </subcellularLocation>
</comment>
<dbReference type="EMBL" id="JACIGY010000003">
    <property type="protein sequence ID" value="MBB4412467.1"/>
    <property type="molecule type" value="Genomic_DNA"/>
</dbReference>
<dbReference type="SUPFAM" id="SSF52540">
    <property type="entry name" value="P-loop containing nucleoside triphosphate hydrolases"/>
    <property type="match status" value="2"/>
</dbReference>
<dbReference type="SMART" id="SM00382">
    <property type="entry name" value="AAA"/>
    <property type="match status" value="2"/>
</dbReference>
<evidence type="ECO:0000313" key="12">
    <source>
        <dbReference type="Proteomes" id="UP000520770"/>
    </source>
</evidence>
<dbReference type="Pfam" id="PF00005">
    <property type="entry name" value="ABC_tran"/>
    <property type="match status" value="2"/>
</dbReference>
<keyword evidence="3" id="KW-0813">Transport</keyword>
<dbReference type="GO" id="GO:0015833">
    <property type="term" value="P:peptide transport"/>
    <property type="evidence" value="ECO:0007669"/>
    <property type="project" value="InterPro"/>
</dbReference>
<dbReference type="GO" id="GO:0005524">
    <property type="term" value="F:ATP binding"/>
    <property type="evidence" value="ECO:0007669"/>
    <property type="project" value="UniProtKB-KW"/>
</dbReference>
<dbReference type="PROSITE" id="PS00211">
    <property type="entry name" value="ABC_TRANSPORTER_1"/>
    <property type="match status" value="1"/>
</dbReference>
<proteinExistence type="inferred from homology"/>
<dbReference type="Proteomes" id="UP000524535">
    <property type="component" value="Unassembled WGS sequence"/>
</dbReference>
<evidence type="ECO:0000313" key="9">
    <source>
        <dbReference type="EMBL" id="MBB4349311.1"/>
    </source>
</evidence>
<dbReference type="Gene3D" id="3.40.50.300">
    <property type="entry name" value="P-loop containing nucleotide triphosphate hydrolases"/>
    <property type="match status" value="2"/>
</dbReference>
<dbReference type="CDD" id="cd03257">
    <property type="entry name" value="ABC_NikE_OppD_transporters"/>
    <property type="match status" value="2"/>
</dbReference>
<evidence type="ECO:0000256" key="6">
    <source>
        <dbReference type="ARBA" id="ARBA00022840"/>
    </source>
</evidence>
<keyword evidence="5" id="KW-0547">Nucleotide-binding</keyword>
<evidence type="ECO:0000256" key="2">
    <source>
        <dbReference type="ARBA" id="ARBA00005417"/>
    </source>
</evidence>
<keyword evidence="13" id="KW-1185">Reference proteome</keyword>
<dbReference type="PANTHER" id="PTHR43297:SF2">
    <property type="entry name" value="DIPEPTIDE TRANSPORT ATP-BINDING PROTEIN DPPD"/>
    <property type="match status" value="1"/>
</dbReference>